<feature type="active site" evidence="5">
    <location>
        <position position="251"/>
    </location>
</feature>
<dbReference type="InterPro" id="IPR016162">
    <property type="entry name" value="Ald_DH_N"/>
</dbReference>
<comment type="catalytic activity">
    <reaction evidence="4">
        <text>an aldehyde + NAD(+) + H2O = a carboxylate + NADH + 2 H(+)</text>
        <dbReference type="Rhea" id="RHEA:16185"/>
        <dbReference type="ChEBI" id="CHEBI:15377"/>
        <dbReference type="ChEBI" id="CHEBI:15378"/>
        <dbReference type="ChEBI" id="CHEBI:17478"/>
        <dbReference type="ChEBI" id="CHEBI:29067"/>
        <dbReference type="ChEBI" id="CHEBI:57540"/>
        <dbReference type="ChEBI" id="CHEBI:57945"/>
        <dbReference type="EC" id="1.2.1.3"/>
    </reaction>
</comment>
<evidence type="ECO:0000313" key="8">
    <source>
        <dbReference type="EMBL" id="TWH18665.1"/>
    </source>
</evidence>
<dbReference type="InterPro" id="IPR016160">
    <property type="entry name" value="Ald_DH_CS_CYS"/>
</dbReference>
<dbReference type="PANTHER" id="PTHR42804:SF1">
    <property type="entry name" value="ALDEHYDE DEHYDROGENASE-RELATED"/>
    <property type="match status" value="1"/>
</dbReference>
<keyword evidence="2 6" id="KW-0560">Oxidoreductase</keyword>
<feature type="domain" description="Aldehyde dehydrogenase" evidence="7">
    <location>
        <begin position="20"/>
        <end position="480"/>
    </location>
</feature>
<dbReference type="PROSITE" id="PS00687">
    <property type="entry name" value="ALDEHYDE_DEHYDR_GLU"/>
    <property type="match status" value="1"/>
</dbReference>
<evidence type="ECO:0000256" key="2">
    <source>
        <dbReference type="ARBA" id="ARBA00023002"/>
    </source>
</evidence>
<dbReference type="PANTHER" id="PTHR42804">
    <property type="entry name" value="ALDEHYDE DEHYDROGENASE"/>
    <property type="match status" value="1"/>
</dbReference>
<dbReference type="InterPro" id="IPR016163">
    <property type="entry name" value="Ald_DH_C"/>
</dbReference>
<keyword evidence="9" id="KW-1185">Reference proteome</keyword>
<protein>
    <recommendedName>
        <fullName evidence="3">aldehyde dehydrogenase (NAD(+))</fullName>
        <ecNumber evidence="3">1.2.1.3</ecNumber>
    </recommendedName>
</protein>
<dbReference type="SUPFAM" id="SSF53720">
    <property type="entry name" value="ALDH-like"/>
    <property type="match status" value="1"/>
</dbReference>
<dbReference type="EMBL" id="VLJV01000001">
    <property type="protein sequence ID" value="TWH18665.1"/>
    <property type="molecule type" value="Genomic_DNA"/>
</dbReference>
<dbReference type="CDD" id="cd07138">
    <property type="entry name" value="ALDH_CddD_SSP0762"/>
    <property type="match status" value="1"/>
</dbReference>
<dbReference type="Pfam" id="PF00171">
    <property type="entry name" value="Aldedh"/>
    <property type="match status" value="1"/>
</dbReference>
<evidence type="ECO:0000313" key="9">
    <source>
        <dbReference type="Proteomes" id="UP000317303"/>
    </source>
</evidence>
<accession>A0A660CCT0</accession>
<comment type="similarity">
    <text evidence="1 6">Belongs to the aldehyde dehydrogenase family.</text>
</comment>
<sequence length="483" mass="50211">MSTATALIADRAQNWVGGRWVTSAGETIPVANPATEQVVARVPASTAAEAEAAVAAASEAWPVWAATPVAERIRFVRRLADALDRNAEELAGVIATEVGMPRHVAVAAQVGLPAQALRATAEAAESYPWSEPVAAGEVRREPAGVVVAITPWNMPLYQIAAKLGPALIAGCTVVLKPSEVAPLNAYALAELMHEIGVPPGVFNLVVGTGPVVGEALVRDPRVSVVSLTGSVGSGARVAELAAPGITRVCLELGGKSANVVLDDAPLDVVVPAAVQQAFFNSGQACNALTRLVVPEHLHDEICERLSEAVSALRLGDPFDVGVDLGPLVSDRQRDTVRGHVHRALTDGARMLVGGPDQPEGMPVGFYHRPTVFTDVTPNMALAQEEVFGPVLAVQTYRGGSGDSAAVDLANSTEYGLAAGVWSADPERARAVGARLRAGQVKINGVRTRDSLDAPFGGYGRSGLGRELGSFGIDEFVEIKSLLG</sequence>
<dbReference type="Proteomes" id="UP000317303">
    <property type="component" value="Unassembled WGS sequence"/>
</dbReference>
<evidence type="ECO:0000259" key="7">
    <source>
        <dbReference type="Pfam" id="PF00171"/>
    </source>
</evidence>
<dbReference type="RefSeq" id="WP_036877640.1">
    <property type="nucleotide sequence ID" value="NZ_JOIJ01000026.1"/>
</dbReference>
<name>A0A660CCT0_9PSEU</name>
<evidence type="ECO:0000256" key="4">
    <source>
        <dbReference type="ARBA" id="ARBA00049194"/>
    </source>
</evidence>
<evidence type="ECO:0000256" key="3">
    <source>
        <dbReference type="ARBA" id="ARBA00024226"/>
    </source>
</evidence>
<evidence type="ECO:0000256" key="6">
    <source>
        <dbReference type="RuleBase" id="RU003345"/>
    </source>
</evidence>
<gene>
    <name evidence="8" type="ORF">JD82_00486</name>
</gene>
<comment type="caution">
    <text evidence="8">The sequence shown here is derived from an EMBL/GenBank/DDBJ whole genome shotgun (WGS) entry which is preliminary data.</text>
</comment>
<proteinExistence type="inferred from homology"/>
<dbReference type="InterPro" id="IPR015590">
    <property type="entry name" value="Aldehyde_DH_dom"/>
</dbReference>
<evidence type="ECO:0000256" key="5">
    <source>
        <dbReference type="PROSITE-ProRule" id="PRU10007"/>
    </source>
</evidence>
<organism evidence="8 9">
    <name type="scientific">Prauserella rugosa</name>
    <dbReference type="NCBI Taxonomy" id="43354"/>
    <lineage>
        <taxon>Bacteria</taxon>
        <taxon>Bacillati</taxon>
        <taxon>Actinomycetota</taxon>
        <taxon>Actinomycetes</taxon>
        <taxon>Pseudonocardiales</taxon>
        <taxon>Pseudonocardiaceae</taxon>
        <taxon>Prauserella</taxon>
    </lineage>
</organism>
<dbReference type="EC" id="1.2.1.3" evidence="3"/>
<reference evidence="8 9" key="1">
    <citation type="submission" date="2019-07" db="EMBL/GenBank/DDBJ databases">
        <title>R&amp;d 2014.</title>
        <authorList>
            <person name="Klenk H.-P."/>
        </authorList>
    </citation>
    <scope>NUCLEOTIDE SEQUENCE [LARGE SCALE GENOMIC DNA]</scope>
    <source>
        <strain evidence="8 9">DSM 43194</strain>
    </source>
</reference>
<dbReference type="Gene3D" id="3.40.605.10">
    <property type="entry name" value="Aldehyde Dehydrogenase, Chain A, domain 1"/>
    <property type="match status" value="1"/>
</dbReference>
<dbReference type="OrthoDB" id="6882680at2"/>
<dbReference type="InterPro" id="IPR029510">
    <property type="entry name" value="Ald_DH_CS_GLU"/>
</dbReference>
<dbReference type="FunFam" id="3.40.605.10:FF:000007">
    <property type="entry name" value="NAD/NADP-dependent betaine aldehyde dehydrogenase"/>
    <property type="match status" value="1"/>
</dbReference>
<evidence type="ECO:0000256" key="1">
    <source>
        <dbReference type="ARBA" id="ARBA00009986"/>
    </source>
</evidence>
<dbReference type="PROSITE" id="PS00070">
    <property type="entry name" value="ALDEHYDE_DEHYDR_CYS"/>
    <property type="match status" value="1"/>
</dbReference>
<dbReference type="Gene3D" id="3.40.309.10">
    <property type="entry name" value="Aldehyde Dehydrogenase, Chain A, domain 2"/>
    <property type="match status" value="1"/>
</dbReference>
<dbReference type="AlphaFoldDB" id="A0A660CCT0"/>
<dbReference type="InterPro" id="IPR016161">
    <property type="entry name" value="Ald_DH/histidinol_DH"/>
</dbReference>
<dbReference type="GO" id="GO:0004029">
    <property type="term" value="F:aldehyde dehydrogenase (NAD+) activity"/>
    <property type="evidence" value="ECO:0007669"/>
    <property type="project" value="UniProtKB-EC"/>
</dbReference>